<dbReference type="Proteomes" id="UP000238426">
    <property type="component" value="Unassembled WGS sequence"/>
</dbReference>
<proteinExistence type="predicted"/>
<comment type="caution">
    <text evidence="1">The sequence shown here is derived from an EMBL/GenBank/DDBJ whole genome shotgun (WGS) entry which is preliminary data.</text>
</comment>
<organism evidence="1 2">
    <name type="scientific">Aurantibacter aestuarii</name>
    <dbReference type="NCBI Taxonomy" id="1266046"/>
    <lineage>
        <taxon>Bacteria</taxon>
        <taxon>Pseudomonadati</taxon>
        <taxon>Bacteroidota</taxon>
        <taxon>Flavobacteriia</taxon>
        <taxon>Flavobacteriales</taxon>
        <taxon>Flavobacteriaceae</taxon>
        <taxon>Aurantibacter</taxon>
    </lineage>
</organism>
<name>A0A2T1NE39_9FLAO</name>
<keyword evidence="2" id="KW-1185">Reference proteome</keyword>
<gene>
    <name evidence="1" type="ORF">C7H52_05105</name>
</gene>
<evidence type="ECO:0000313" key="1">
    <source>
        <dbReference type="EMBL" id="PSG90659.1"/>
    </source>
</evidence>
<reference evidence="1 2" key="1">
    <citation type="submission" date="2018-03" db="EMBL/GenBank/DDBJ databases">
        <title>Mesoflavibacter sp. HG37 and Mesoflavibacter sp. HG96 sp.nov., two marine bacteria isolated from seawater of Western Pacific Ocean.</title>
        <authorList>
            <person name="Cheng H."/>
            <person name="Wu Y.-H."/>
            <person name="Guo L.-L."/>
            <person name="Xu X.-W."/>
        </authorList>
    </citation>
    <scope>NUCLEOTIDE SEQUENCE [LARGE SCALE GENOMIC DNA]</scope>
    <source>
        <strain evidence="1 2">KCTC 32269</strain>
    </source>
</reference>
<dbReference type="EMBL" id="PXOQ01000007">
    <property type="protein sequence ID" value="PSG90659.1"/>
    <property type="molecule type" value="Genomic_DNA"/>
</dbReference>
<dbReference type="RefSeq" id="WP_106462800.1">
    <property type="nucleotide sequence ID" value="NZ_PXOQ01000007.1"/>
</dbReference>
<sequence>MKDINDGFYLPFKIKIGFQVLLDVYNQLTLNDHQLHRKKQLEHLVETHPELIDGFSNINDLERLNEPIQYILEDVFSDVLTLNEIKTASVIFHNKIFKSSQRFKNIIKNAGDTFQLNIVNLPENDQYILSCAIILNEYYGYQVNFKRPFYYEIPDKNGLKRTYKILYNADFVNIIKTDAAPEISRLDYEYLIDNFNDLEIWQEKFPPNSYLFYGFVIGNMVDVTEDQAISNIKASLIANNKQEKDLFINNFQEVFKSLLNVSDLQVGFSIFNKEDTSLIKVYDAKINSFLLQKDDSQCCTSLFCSHSFHSLIKDKNYYSISNVSDAFRLSYGDSPQLSILHSQGIESAIFAPISHEGQLLGILELVSKKPFELNSFKAYKLEDVMPYIRLAVKRSQEEEQNQIQAIIQKECTSIHPSVQWKFESAARHYMYETQHHNVKARFKKINFKNVFPLFGQSDIVGSSKERNEATKKDLLLQLKLIKQTIILIVEIVENSALKNTLSQLNHFEKELNEDIQVNTERDFQLFFKNEIEPLFDSQKNNHKNTTSYVDRYYEKLDPELKTIYYYRKNFDESVSAINEDITKVIDIRQLGAQKDYPHYFDRYKTDGVEHNMYIGEAITKEDSFKTEHLYNLRLWQLQTMCEIETTIEKNNDAYPMALQIASMILVFNQPISINFRFDEKQFDVDGAYNASYEVVKKRIDKACIKGTEERVTQAGKISIMYAQDDDAEEYKKYINFLQSKSFLNNDLEFLELENLQGITGLKALRVGVNYKLKVPKKYFSYNDFQELH</sequence>
<dbReference type="OrthoDB" id="627374at2"/>
<protein>
    <submittedName>
        <fullName evidence="1">GAF domain-containing protein</fullName>
    </submittedName>
</protein>
<accession>A0A2T1NE39</accession>
<evidence type="ECO:0000313" key="2">
    <source>
        <dbReference type="Proteomes" id="UP000238426"/>
    </source>
</evidence>
<dbReference type="SUPFAM" id="SSF55781">
    <property type="entry name" value="GAF domain-like"/>
    <property type="match status" value="1"/>
</dbReference>
<dbReference type="AlphaFoldDB" id="A0A2T1NE39"/>